<dbReference type="Proteomes" id="UP001054945">
    <property type="component" value="Unassembled WGS sequence"/>
</dbReference>
<protein>
    <submittedName>
        <fullName evidence="1">Uncharacterized protein</fullName>
    </submittedName>
</protein>
<gene>
    <name evidence="1" type="ORF">CEXT_3441</name>
</gene>
<dbReference type="AlphaFoldDB" id="A0AAV4Q7A3"/>
<reference evidence="1 2" key="1">
    <citation type="submission" date="2021-06" db="EMBL/GenBank/DDBJ databases">
        <title>Caerostris extrusa draft genome.</title>
        <authorList>
            <person name="Kono N."/>
            <person name="Arakawa K."/>
        </authorList>
    </citation>
    <scope>NUCLEOTIDE SEQUENCE [LARGE SCALE GENOMIC DNA]</scope>
</reference>
<name>A0AAV4Q7A3_CAEEX</name>
<organism evidence="1 2">
    <name type="scientific">Caerostris extrusa</name>
    <name type="common">Bark spider</name>
    <name type="synonym">Caerostris bankana</name>
    <dbReference type="NCBI Taxonomy" id="172846"/>
    <lineage>
        <taxon>Eukaryota</taxon>
        <taxon>Metazoa</taxon>
        <taxon>Ecdysozoa</taxon>
        <taxon>Arthropoda</taxon>
        <taxon>Chelicerata</taxon>
        <taxon>Arachnida</taxon>
        <taxon>Araneae</taxon>
        <taxon>Araneomorphae</taxon>
        <taxon>Entelegynae</taxon>
        <taxon>Araneoidea</taxon>
        <taxon>Araneidae</taxon>
        <taxon>Caerostris</taxon>
    </lineage>
</organism>
<accession>A0AAV4Q7A3</accession>
<evidence type="ECO:0000313" key="2">
    <source>
        <dbReference type="Proteomes" id="UP001054945"/>
    </source>
</evidence>
<keyword evidence="2" id="KW-1185">Reference proteome</keyword>
<comment type="caution">
    <text evidence="1">The sequence shown here is derived from an EMBL/GenBank/DDBJ whole genome shotgun (WGS) entry which is preliminary data.</text>
</comment>
<dbReference type="EMBL" id="BPLR01005764">
    <property type="protein sequence ID" value="GIY04891.1"/>
    <property type="molecule type" value="Genomic_DNA"/>
</dbReference>
<evidence type="ECO:0000313" key="1">
    <source>
        <dbReference type="EMBL" id="GIY04891.1"/>
    </source>
</evidence>
<sequence length="132" mass="15260">MCLQGGRTDLALHYQRYRKCHLSAELYERSTDSAHFYKQGQVPRNEFSIINGSGFQTKIKRSSHQDSLPKYNYVLAKYDQSNRITQKVEPKDPCSRVNADLVRNIDFETITASEIMFINAITALWKDPGKQK</sequence>
<proteinExistence type="predicted"/>